<organism evidence="2 3">
    <name type="scientific">Tritrichomonas musculus</name>
    <dbReference type="NCBI Taxonomy" id="1915356"/>
    <lineage>
        <taxon>Eukaryota</taxon>
        <taxon>Metamonada</taxon>
        <taxon>Parabasalia</taxon>
        <taxon>Tritrichomonadida</taxon>
        <taxon>Tritrichomonadidae</taxon>
        <taxon>Tritrichomonas</taxon>
    </lineage>
</organism>
<feature type="transmembrane region" description="Helical" evidence="1">
    <location>
        <begin position="31"/>
        <end position="53"/>
    </location>
</feature>
<dbReference type="Proteomes" id="UP001470230">
    <property type="component" value="Unassembled WGS sequence"/>
</dbReference>
<protein>
    <submittedName>
        <fullName evidence="2">Uncharacterized protein</fullName>
    </submittedName>
</protein>
<keyword evidence="1" id="KW-1133">Transmembrane helix</keyword>
<proteinExistence type="predicted"/>
<evidence type="ECO:0000313" key="3">
    <source>
        <dbReference type="Proteomes" id="UP001470230"/>
    </source>
</evidence>
<name>A0ABR2H9B3_9EUKA</name>
<feature type="transmembrane region" description="Helical" evidence="1">
    <location>
        <begin position="110"/>
        <end position="130"/>
    </location>
</feature>
<dbReference type="EMBL" id="JAPFFF010000039">
    <property type="protein sequence ID" value="KAK8842162.1"/>
    <property type="molecule type" value="Genomic_DNA"/>
</dbReference>
<evidence type="ECO:0000256" key="1">
    <source>
        <dbReference type="SAM" id="Phobius"/>
    </source>
</evidence>
<keyword evidence="1" id="KW-0812">Transmembrane</keyword>
<feature type="transmembrane region" description="Helical" evidence="1">
    <location>
        <begin position="73"/>
        <end position="98"/>
    </location>
</feature>
<comment type="caution">
    <text evidence="2">The sequence shown here is derived from an EMBL/GenBank/DDBJ whole genome shotgun (WGS) entry which is preliminary data.</text>
</comment>
<reference evidence="2 3" key="1">
    <citation type="submission" date="2024-04" db="EMBL/GenBank/DDBJ databases">
        <title>Tritrichomonas musculus Genome.</title>
        <authorList>
            <person name="Alves-Ferreira E."/>
            <person name="Grigg M."/>
            <person name="Lorenzi H."/>
            <person name="Galac M."/>
        </authorList>
    </citation>
    <scope>NUCLEOTIDE SEQUENCE [LARGE SCALE GENOMIC DNA]</scope>
    <source>
        <strain evidence="2 3">EAF2021</strain>
    </source>
</reference>
<gene>
    <name evidence="2" type="ORF">M9Y10_026390</name>
</gene>
<accession>A0ABR2H9B3</accession>
<sequence length="341" mass="38687">MTTFPLEDEKFNYDTTEVSVVRSSSIKMVPFVIGIFIVLLSLLDMIILFAVPYHRITVNKKKLPDAHFKKPNAGVITVHFLLHVLIILIGVFVILFSFEDVDGIDHSRVRCGLMAVCIITAFMWVIQIAVDFTLTATVKSKVTIEQLTTIISRSPPIDFAFIYSEDTVTRYQCNDLSSNQCQDETVKCYSKTGVTIPIKSSINSPIYDFKDTPKMFYFTYEQDLNMSTVFSAQFNGIMNNIKNCDPKSKKVTEYYPLVAGTYIVSMDKIPTYLKKATRITSIIFGVGIYYELSSKSVPYITYKQNIIAESADNVNYNSIFTSSNCENFGKCSEFNKQPKPY</sequence>
<evidence type="ECO:0000313" key="2">
    <source>
        <dbReference type="EMBL" id="KAK8842162.1"/>
    </source>
</evidence>
<keyword evidence="1" id="KW-0472">Membrane</keyword>
<keyword evidence="3" id="KW-1185">Reference proteome</keyword>